<dbReference type="eggNOG" id="COG0560">
    <property type="taxonomic scope" value="Bacteria"/>
</dbReference>
<comment type="catalytic activity">
    <reaction evidence="12">
        <text>O-phospho-L-serine + H2O = L-serine + phosphate</text>
        <dbReference type="Rhea" id="RHEA:21208"/>
        <dbReference type="ChEBI" id="CHEBI:15377"/>
        <dbReference type="ChEBI" id="CHEBI:33384"/>
        <dbReference type="ChEBI" id="CHEBI:43474"/>
        <dbReference type="ChEBI" id="CHEBI:57524"/>
        <dbReference type="EC" id="3.1.3.3"/>
    </reaction>
</comment>
<feature type="domain" description="ACT" evidence="15">
    <location>
        <begin position="28"/>
        <end position="100"/>
    </location>
</feature>
<evidence type="ECO:0000256" key="14">
    <source>
        <dbReference type="PIRSR" id="PIRSR604469-1"/>
    </source>
</evidence>
<evidence type="ECO:0000256" key="9">
    <source>
        <dbReference type="ARBA" id="ARBA00022842"/>
    </source>
</evidence>
<dbReference type="CDD" id="cd04871">
    <property type="entry name" value="ACT_PSP_2"/>
    <property type="match status" value="1"/>
</dbReference>
<keyword evidence="6" id="KW-0028">Amino-acid biosynthesis</keyword>
<sequence length="430" mass="48246">MGQEKSLCKPVNTFHEMDKLKSNEEQILIRITGQDRPGLTAAAMEILACYNARILDIGQADIHSTLSLGILIRIDELHSGQVMKELLFKAEELNVNIGFSPISDDEYESWVDHQGKNRYILTVIGRTLSAKQIAAATKIIADQGLNIDFIRRMTGRISIKHPEKNVRSCIEFSLRGNPKNRSLMQSKLMHLASEQEIDFSFQRDDMYRRMRRLICFDMDSTLIQTECIDELAMRAGVGDKVKAITERAMRGEIDFKESFTQRVSLLKGLDVSVMKDIADHLPITEGADRLMSVLKRCGYKIAILSGGFTYFGEQLRRRYGIDYVYANELEIDENGKLTGRYIGDIVDGKRKAELLKLIAQVEQVNLAQTIAVGDGANDLPMISEAGLGIAFHAKPRVKATAQQSINNIGLDGVLYFLGFKDSYLGEQGKL</sequence>
<dbReference type="InterPro" id="IPR036412">
    <property type="entry name" value="HAD-like_sf"/>
</dbReference>
<organism evidence="16 17">
    <name type="scientific">Segatella salivae DSM 15606</name>
    <dbReference type="NCBI Taxonomy" id="888832"/>
    <lineage>
        <taxon>Bacteria</taxon>
        <taxon>Pseudomonadati</taxon>
        <taxon>Bacteroidota</taxon>
        <taxon>Bacteroidia</taxon>
        <taxon>Bacteroidales</taxon>
        <taxon>Prevotellaceae</taxon>
        <taxon>Segatella</taxon>
    </lineage>
</organism>
<evidence type="ECO:0000313" key="16">
    <source>
        <dbReference type="EMBL" id="EFV03403.1"/>
    </source>
</evidence>
<dbReference type="PROSITE" id="PS51671">
    <property type="entry name" value="ACT"/>
    <property type="match status" value="1"/>
</dbReference>
<evidence type="ECO:0000256" key="2">
    <source>
        <dbReference type="ARBA" id="ARBA00005135"/>
    </source>
</evidence>
<dbReference type="HOGENOM" id="CLU_036368_0_0_10"/>
<evidence type="ECO:0000256" key="13">
    <source>
        <dbReference type="ARBA" id="ARBA00048523"/>
    </source>
</evidence>
<comment type="catalytic activity">
    <reaction evidence="13">
        <text>O-phospho-D-serine + H2O = D-serine + phosphate</text>
        <dbReference type="Rhea" id="RHEA:24873"/>
        <dbReference type="ChEBI" id="CHEBI:15377"/>
        <dbReference type="ChEBI" id="CHEBI:35247"/>
        <dbReference type="ChEBI" id="CHEBI:43474"/>
        <dbReference type="ChEBI" id="CHEBI:58680"/>
        <dbReference type="EC" id="3.1.3.3"/>
    </reaction>
</comment>
<evidence type="ECO:0000256" key="11">
    <source>
        <dbReference type="ARBA" id="ARBA00031693"/>
    </source>
</evidence>
<keyword evidence="8 16" id="KW-0378">Hydrolase</keyword>
<accession>E6MSL1</accession>
<dbReference type="SUPFAM" id="SSF56784">
    <property type="entry name" value="HAD-like"/>
    <property type="match status" value="1"/>
</dbReference>
<dbReference type="InterPro" id="IPR050582">
    <property type="entry name" value="HAD-like_SerB"/>
</dbReference>
<dbReference type="NCBIfam" id="TIGR00338">
    <property type="entry name" value="serB"/>
    <property type="match status" value="1"/>
</dbReference>
<dbReference type="SFLD" id="SFLDG01137">
    <property type="entry name" value="C1.6.1:_Phosphoserine_Phosphat"/>
    <property type="match status" value="1"/>
</dbReference>
<dbReference type="PANTHER" id="PTHR43344:SF2">
    <property type="entry name" value="PHOSPHOSERINE PHOSPHATASE"/>
    <property type="match status" value="1"/>
</dbReference>
<dbReference type="GO" id="GO:0000287">
    <property type="term" value="F:magnesium ion binding"/>
    <property type="evidence" value="ECO:0007669"/>
    <property type="project" value="TreeGrafter"/>
</dbReference>
<keyword evidence="9" id="KW-0460">Magnesium</keyword>
<dbReference type="InterPro" id="IPR004469">
    <property type="entry name" value="PSP"/>
</dbReference>
<dbReference type="CDD" id="cd04870">
    <property type="entry name" value="ACT_PSP_1"/>
    <property type="match status" value="1"/>
</dbReference>
<dbReference type="Gene3D" id="3.40.50.1000">
    <property type="entry name" value="HAD superfamily/HAD-like"/>
    <property type="match status" value="1"/>
</dbReference>
<dbReference type="PANTHER" id="PTHR43344">
    <property type="entry name" value="PHOSPHOSERINE PHOSPHATASE"/>
    <property type="match status" value="1"/>
</dbReference>
<evidence type="ECO:0000256" key="5">
    <source>
        <dbReference type="ARBA" id="ARBA00015196"/>
    </source>
</evidence>
<keyword evidence="7" id="KW-0479">Metal-binding</keyword>
<dbReference type="Proteomes" id="UP000003874">
    <property type="component" value="Unassembled WGS sequence"/>
</dbReference>
<proteinExistence type="inferred from homology"/>
<gene>
    <name evidence="16" type="primary">serB</name>
    <name evidence="16" type="ORF">HMPREF9420_2479</name>
</gene>
<feature type="active site" description="Proton donor" evidence="14">
    <location>
        <position position="219"/>
    </location>
</feature>
<comment type="pathway">
    <text evidence="2">Amino-acid biosynthesis; L-serine biosynthesis; L-serine from 3-phospho-D-glycerate: step 3/3.</text>
</comment>
<dbReference type="SFLD" id="SFLDS00003">
    <property type="entry name" value="Haloacid_Dehalogenase"/>
    <property type="match status" value="1"/>
</dbReference>
<dbReference type="InterPro" id="IPR002912">
    <property type="entry name" value="ACT_dom"/>
</dbReference>
<dbReference type="GO" id="GO:0005737">
    <property type="term" value="C:cytoplasm"/>
    <property type="evidence" value="ECO:0007669"/>
    <property type="project" value="TreeGrafter"/>
</dbReference>
<dbReference type="NCBIfam" id="TIGR01488">
    <property type="entry name" value="HAD-SF-IB"/>
    <property type="match status" value="1"/>
</dbReference>
<dbReference type="SFLD" id="SFLDG01136">
    <property type="entry name" value="C1.6:_Phosphoserine_Phosphatas"/>
    <property type="match status" value="1"/>
</dbReference>
<dbReference type="SUPFAM" id="SSF55021">
    <property type="entry name" value="ACT-like"/>
    <property type="match status" value="1"/>
</dbReference>
<dbReference type="GO" id="GO:0006564">
    <property type="term" value="P:L-serine biosynthetic process"/>
    <property type="evidence" value="ECO:0007669"/>
    <property type="project" value="UniProtKB-KW"/>
</dbReference>
<dbReference type="InterPro" id="IPR045865">
    <property type="entry name" value="ACT-like_dom_sf"/>
</dbReference>
<evidence type="ECO:0000256" key="6">
    <source>
        <dbReference type="ARBA" id="ARBA00022605"/>
    </source>
</evidence>
<dbReference type="InterPro" id="IPR023214">
    <property type="entry name" value="HAD_sf"/>
</dbReference>
<name>E6MSL1_9BACT</name>
<keyword evidence="10" id="KW-0718">Serine biosynthesis</keyword>
<dbReference type="Pfam" id="PF13740">
    <property type="entry name" value="ACT_6"/>
    <property type="match status" value="1"/>
</dbReference>
<comment type="caution">
    <text evidence="16">The sequence shown here is derived from an EMBL/GenBank/DDBJ whole genome shotgun (WGS) entry which is preliminary data.</text>
</comment>
<dbReference type="CDD" id="cd07500">
    <property type="entry name" value="HAD_PSP"/>
    <property type="match status" value="1"/>
</dbReference>
<dbReference type="UniPathway" id="UPA00135">
    <property type="reaction ID" value="UER00198"/>
</dbReference>
<evidence type="ECO:0000313" key="17">
    <source>
        <dbReference type="Proteomes" id="UP000003874"/>
    </source>
</evidence>
<dbReference type="AlphaFoldDB" id="E6MSL1"/>
<evidence type="ECO:0000256" key="10">
    <source>
        <dbReference type="ARBA" id="ARBA00023299"/>
    </source>
</evidence>
<dbReference type="GO" id="GO:0036424">
    <property type="term" value="F:L-phosphoserine phosphatase activity"/>
    <property type="evidence" value="ECO:0007669"/>
    <property type="project" value="InterPro"/>
</dbReference>
<dbReference type="STRING" id="888832.HMPREF9420_2479"/>
<feature type="active site" description="Nucleophile" evidence="14">
    <location>
        <position position="217"/>
    </location>
</feature>
<reference evidence="16 17" key="1">
    <citation type="submission" date="2010-12" db="EMBL/GenBank/DDBJ databases">
        <authorList>
            <person name="Muzny D."/>
            <person name="Qin X."/>
            <person name="Deng J."/>
            <person name="Jiang H."/>
            <person name="Liu Y."/>
            <person name="Qu J."/>
            <person name="Song X.-Z."/>
            <person name="Zhang L."/>
            <person name="Thornton R."/>
            <person name="Coyle M."/>
            <person name="Francisco L."/>
            <person name="Jackson L."/>
            <person name="Javaid M."/>
            <person name="Korchina V."/>
            <person name="Kovar C."/>
            <person name="Mata R."/>
            <person name="Mathew T."/>
            <person name="Ngo R."/>
            <person name="Nguyen L."/>
            <person name="Nguyen N."/>
            <person name="Okwuonu G."/>
            <person name="Ongeri F."/>
            <person name="Pham C."/>
            <person name="Simmons D."/>
            <person name="Wilczek-Boney K."/>
            <person name="Hale W."/>
            <person name="Jakkamsetti A."/>
            <person name="Pham P."/>
            <person name="Ruth R."/>
            <person name="San Lucas F."/>
            <person name="Warren J."/>
            <person name="Zhang J."/>
            <person name="Zhao Z."/>
            <person name="Zhou C."/>
            <person name="Zhu D."/>
            <person name="Lee S."/>
            <person name="Bess C."/>
            <person name="Blankenburg K."/>
            <person name="Forbes L."/>
            <person name="Fu Q."/>
            <person name="Gubbala S."/>
            <person name="Hirani K."/>
            <person name="Jayaseelan J.C."/>
            <person name="Lara F."/>
            <person name="Munidasa M."/>
            <person name="Palculict T."/>
            <person name="Patil S."/>
            <person name="Pu L.-L."/>
            <person name="Saada N."/>
            <person name="Tang L."/>
            <person name="Weissenberger G."/>
            <person name="Zhu Y."/>
            <person name="Hemphill L."/>
            <person name="Shang Y."/>
            <person name="Youmans B."/>
            <person name="Ayvaz T."/>
            <person name="Ross M."/>
            <person name="Santibanez J."/>
            <person name="Aqrawi P."/>
            <person name="Gross S."/>
            <person name="Joshi V."/>
            <person name="Fowler G."/>
            <person name="Nazareth L."/>
            <person name="Reid J."/>
            <person name="Worley K."/>
            <person name="Petrosino J."/>
            <person name="Highlander S."/>
            <person name="Gibbs R."/>
        </authorList>
    </citation>
    <scope>NUCLEOTIDE SEQUENCE [LARGE SCALE GENOMIC DNA]</scope>
    <source>
        <strain evidence="16 17">DSM 15606</strain>
    </source>
</reference>
<dbReference type="eggNOG" id="COG3830">
    <property type="taxonomic scope" value="Bacteria"/>
</dbReference>
<evidence type="ECO:0000259" key="15">
    <source>
        <dbReference type="PROSITE" id="PS51671"/>
    </source>
</evidence>
<comment type="similarity">
    <text evidence="3">Belongs to the HAD-like hydrolase superfamily. SerB family.</text>
</comment>
<dbReference type="SFLD" id="SFLDF00029">
    <property type="entry name" value="phosphoserine_phosphatase"/>
    <property type="match status" value="1"/>
</dbReference>
<evidence type="ECO:0000256" key="12">
    <source>
        <dbReference type="ARBA" id="ARBA00048138"/>
    </source>
</evidence>
<evidence type="ECO:0000256" key="4">
    <source>
        <dbReference type="ARBA" id="ARBA00012640"/>
    </source>
</evidence>
<protein>
    <recommendedName>
        <fullName evidence="5">Phosphoserine phosphatase</fullName>
        <ecNumber evidence="4">3.1.3.3</ecNumber>
    </recommendedName>
    <alternativeName>
        <fullName evidence="11">O-phosphoserine phosphohydrolase</fullName>
    </alternativeName>
</protein>
<evidence type="ECO:0000256" key="3">
    <source>
        <dbReference type="ARBA" id="ARBA00009184"/>
    </source>
</evidence>
<evidence type="ECO:0000256" key="1">
    <source>
        <dbReference type="ARBA" id="ARBA00001946"/>
    </source>
</evidence>
<evidence type="ECO:0000256" key="7">
    <source>
        <dbReference type="ARBA" id="ARBA00022723"/>
    </source>
</evidence>
<comment type="cofactor">
    <cofactor evidence="1">
        <name>Mg(2+)</name>
        <dbReference type="ChEBI" id="CHEBI:18420"/>
    </cofactor>
</comment>
<dbReference type="EC" id="3.1.3.3" evidence="4"/>
<dbReference type="Pfam" id="PF00702">
    <property type="entry name" value="Hydrolase"/>
    <property type="match status" value="1"/>
</dbReference>
<dbReference type="Gene3D" id="3.30.70.260">
    <property type="match status" value="1"/>
</dbReference>
<keyword evidence="17" id="KW-1185">Reference proteome</keyword>
<evidence type="ECO:0000256" key="8">
    <source>
        <dbReference type="ARBA" id="ARBA00022801"/>
    </source>
</evidence>
<dbReference type="EMBL" id="AEQO01000191">
    <property type="protein sequence ID" value="EFV03403.1"/>
    <property type="molecule type" value="Genomic_DNA"/>
</dbReference>